<dbReference type="SUPFAM" id="SSF81383">
    <property type="entry name" value="F-box domain"/>
    <property type="match status" value="1"/>
</dbReference>
<reference evidence="2" key="1">
    <citation type="submission" date="2020-03" db="EMBL/GenBank/DDBJ databases">
        <title>A high-quality chromosome-level genome assembly of a woody plant with both climbing and erect habits, Rhamnella rubrinervis.</title>
        <authorList>
            <person name="Lu Z."/>
            <person name="Yang Y."/>
            <person name="Zhu X."/>
            <person name="Sun Y."/>
        </authorList>
    </citation>
    <scope>NUCLEOTIDE SEQUENCE</scope>
    <source>
        <strain evidence="2">BYM</strain>
        <tissue evidence="2">Leaf</tissue>
    </source>
</reference>
<dbReference type="Proteomes" id="UP000796880">
    <property type="component" value="Unassembled WGS sequence"/>
</dbReference>
<sequence length="402" mass="45346">MGTYRSTNSPTNAIGFCLLPSELIERILLCLALPDIIRFKLVSKTVSSIIAHQDFVRRCNLRFSSTTWLFLHKKRCHRYSLLDGFSDDRSDRLFRIPITNLLKPFIFPGEDLFFLTASGNVFLFASNSHRAVITVNFVTNTVKKIPPTPLGPRSTCSWRRSGMKLLPGPVGSDHFRFLFAELVENRPVVFEYDSETEKWQSMVAKEDDGSSPRVAERVGDYIFLSLIHGAGESSVIAIKSPNNTPVILRPRFENRGEEDRRLTVGFSWGSSIDRLHVMGDGYMMIVKSDGVDEGNTRVRMLKGIEMWGLGLNGRNWELISNLPSKLMGQINKPYGVMMGCLEGRKNTTINAVLMSNLEGLWDIIWLRYDIVGKHWSWVPLPDCKMKGLNMAGIAFSSGLTLS</sequence>
<dbReference type="PANTHER" id="PTHR31672:SF13">
    <property type="entry name" value="F-BOX PROTEIN CPR30-LIKE"/>
    <property type="match status" value="1"/>
</dbReference>
<evidence type="ECO:0000259" key="1">
    <source>
        <dbReference type="PROSITE" id="PS50181"/>
    </source>
</evidence>
<feature type="domain" description="F-box" evidence="1">
    <location>
        <begin position="13"/>
        <end position="59"/>
    </location>
</feature>
<dbReference type="PROSITE" id="PS50181">
    <property type="entry name" value="FBOX"/>
    <property type="match status" value="1"/>
</dbReference>
<evidence type="ECO:0000313" key="3">
    <source>
        <dbReference type="Proteomes" id="UP000796880"/>
    </source>
</evidence>
<dbReference type="InterPro" id="IPR050796">
    <property type="entry name" value="SCF_F-box_component"/>
</dbReference>
<dbReference type="InterPro" id="IPR036047">
    <property type="entry name" value="F-box-like_dom_sf"/>
</dbReference>
<dbReference type="SMART" id="SM00256">
    <property type="entry name" value="FBOX"/>
    <property type="match status" value="1"/>
</dbReference>
<organism evidence="2 3">
    <name type="scientific">Rhamnella rubrinervis</name>
    <dbReference type="NCBI Taxonomy" id="2594499"/>
    <lineage>
        <taxon>Eukaryota</taxon>
        <taxon>Viridiplantae</taxon>
        <taxon>Streptophyta</taxon>
        <taxon>Embryophyta</taxon>
        <taxon>Tracheophyta</taxon>
        <taxon>Spermatophyta</taxon>
        <taxon>Magnoliopsida</taxon>
        <taxon>eudicotyledons</taxon>
        <taxon>Gunneridae</taxon>
        <taxon>Pentapetalae</taxon>
        <taxon>rosids</taxon>
        <taxon>fabids</taxon>
        <taxon>Rosales</taxon>
        <taxon>Rhamnaceae</taxon>
        <taxon>rhamnoid group</taxon>
        <taxon>Rhamneae</taxon>
        <taxon>Rhamnella</taxon>
    </lineage>
</organism>
<comment type="caution">
    <text evidence="2">The sequence shown here is derived from an EMBL/GenBank/DDBJ whole genome shotgun (WGS) entry which is preliminary data.</text>
</comment>
<dbReference type="Pfam" id="PF00646">
    <property type="entry name" value="F-box"/>
    <property type="match status" value="1"/>
</dbReference>
<dbReference type="PANTHER" id="PTHR31672">
    <property type="entry name" value="BNACNNG10540D PROTEIN"/>
    <property type="match status" value="1"/>
</dbReference>
<evidence type="ECO:0000313" key="2">
    <source>
        <dbReference type="EMBL" id="KAF3442706.1"/>
    </source>
</evidence>
<dbReference type="EMBL" id="VOIH02000007">
    <property type="protein sequence ID" value="KAF3442706.1"/>
    <property type="molecule type" value="Genomic_DNA"/>
</dbReference>
<name>A0A8K0GZ57_9ROSA</name>
<keyword evidence="3" id="KW-1185">Reference proteome</keyword>
<gene>
    <name evidence="2" type="ORF">FNV43_RR16623</name>
</gene>
<proteinExistence type="predicted"/>
<dbReference type="InterPro" id="IPR001810">
    <property type="entry name" value="F-box_dom"/>
</dbReference>
<dbReference type="OrthoDB" id="661089at2759"/>
<dbReference type="CDD" id="cd09917">
    <property type="entry name" value="F-box_SF"/>
    <property type="match status" value="1"/>
</dbReference>
<protein>
    <recommendedName>
        <fullName evidence="1">F-box domain-containing protein</fullName>
    </recommendedName>
</protein>
<dbReference type="AlphaFoldDB" id="A0A8K0GZ57"/>
<accession>A0A8K0GZ57</accession>